<gene>
    <name evidence="3" type="ORF">GSLYS_00007701001</name>
</gene>
<keyword evidence="4" id="KW-1185">Reference proteome</keyword>
<dbReference type="PANTHER" id="PTHR32428">
    <property type="entry name" value="TARGET OF RAPAMYCIN COMPLEX 2 SUBUNIT BIT61-RELATED"/>
    <property type="match status" value="1"/>
</dbReference>
<name>A0AAV2HN47_LYMST</name>
<feature type="compositionally biased region" description="Basic and acidic residues" evidence="2">
    <location>
        <begin position="1"/>
        <end position="17"/>
    </location>
</feature>
<comment type="similarity">
    <text evidence="1">Belongs to the PROTOR family.</text>
</comment>
<protein>
    <submittedName>
        <fullName evidence="3">Uncharacterized protein</fullName>
    </submittedName>
</protein>
<dbReference type="InterPro" id="IPR013745">
    <property type="entry name" value="Bit61/PRR5"/>
</dbReference>
<feature type="compositionally biased region" description="Basic residues" evidence="2">
    <location>
        <begin position="184"/>
        <end position="195"/>
    </location>
</feature>
<evidence type="ECO:0000256" key="2">
    <source>
        <dbReference type="SAM" id="MobiDB-lite"/>
    </source>
</evidence>
<reference evidence="3 4" key="1">
    <citation type="submission" date="2024-04" db="EMBL/GenBank/DDBJ databases">
        <authorList>
            <consortium name="Genoscope - CEA"/>
            <person name="William W."/>
        </authorList>
    </citation>
    <scope>NUCLEOTIDE SEQUENCE [LARGE SCALE GENOMIC DNA]</scope>
</reference>
<dbReference type="GO" id="GO:0031932">
    <property type="term" value="C:TORC2 complex"/>
    <property type="evidence" value="ECO:0007669"/>
    <property type="project" value="TreeGrafter"/>
</dbReference>
<accession>A0AAV2HN47</accession>
<dbReference type="EMBL" id="CAXITT010000151">
    <property type="protein sequence ID" value="CAL1533741.1"/>
    <property type="molecule type" value="Genomic_DNA"/>
</dbReference>
<sequence length="547" mass="61507">MAEKIPEPEDPPKEFQRSRMSSFKNFFRGSSKRKKRKSLEEAHENLRIDGTVIKRSSPVAIVVNQGASADDARESAEPEQHVIVSPGENDDLEELDLVEDSSFWKPRDFSFQRSHSTKSRLKPLLEDDDDLDTHVIARSYTDANLLSHYPAFLMRPLHAHRDASKEHGDKKKGSSASDDCGGGSHRRGVFSRRSHRAGDHAHAGSKHGRQAKGSHRDSLRRHVVQLLTRRKSKSGHATSQQSLHRGHSLASVELGSWAARGHRRGSALPPFCSSLSPTEASSRTEILQTISSAIIHLFQRKPLKDNELGVLQEHVRFLINSEAGGLVHEYYKDQLLRKGMIILREKIKNEQGLELLKQLGETWDYFFREILPVLQAILYPLSSSLSKEETVRSLSLLAFRNIVVLKVSVKEALDSVSKGDYPVNIPQMLLVLQSIQDNVFLSENQFLLEKLVARVVCPYMGQRGVYEGSPDPVIKVKLKPIPFNIPNVIVSDNDKYTSKAQYKLDNPTSPSPVVTRRGAFQDLSGLKKLKPVLEHIYDGGRRHSIMS</sequence>
<organism evidence="3 4">
    <name type="scientific">Lymnaea stagnalis</name>
    <name type="common">Great pond snail</name>
    <name type="synonym">Helix stagnalis</name>
    <dbReference type="NCBI Taxonomy" id="6523"/>
    <lineage>
        <taxon>Eukaryota</taxon>
        <taxon>Metazoa</taxon>
        <taxon>Spiralia</taxon>
        <taxon>Lophotrochozoa</taxon>
        <taxon>Mollusca</taxon>
        <taxon>Gastropoda</taxon>
        <taxon>Heterobranchia</taxon>
        <taxon>Euthyneura</taxon>
        <taxon>Panpulmonata</taxon>
        <taxon>Hygrophila</taxon>
        <taxon>Lymnaeoidea</taxon>
        <taxon>Lymnaeidae</taxon>
        <taxon>Lymnaea</taxon>
    </lineage>
</organism>
<feature type="region of interest" description="Disordered" evidence="2">
    <location>
        <begin position="1"/>
        <end position="44"/>
    </location>
</feature>
<dbReference type="Pfam" id="PF08539">
    <property type="entry name" value="HbrB"/>
    <property type="match status" value="1"/>
</dbReference>
<feature type="compositionally biased region" description="Basic residues" evidence="2">
    <location>
        <begin position="203"/>
        <end position="219"/>
    </location>
</feature>
<feature type="compositionally biased region" description="Basic and acidic residues" evidence="2">
    <location>
        <begin position="162"/>
        <end position="172"/>
    </location>
</feature>
<comment type="caution">
    <text evidence="3">The sequence shown here is derived from an EMBL/GenBank/DDBJ whole genome shotgun (WGS) entry which is preliminary data.</text>
</comment>
<feature type="region of interest" description="Disordered" evidence="2">
    <location>
        <begin position="162"/>
        <end position="219"/>
    </location>
</feature>
<dbReference type="GO" id="GO:0038203">
    <property type="term" value="P:TORC2 signaling"/>
    <property type="evidence" value="ECO:0007669"/>
    <property type="project" value="TreeGrafter"/>
</dbReference>
<evidence type="ECO:0000313" key="4">
    <source>
        <dbReference type="Proteomes" id="UP001497497"/>
    </source>
</evidence>
<feature type="region of interest" description="Disordered" evidence="2">
    <location>
        <begin position="228"/>
        <end position="247"/>
    </location>
</feature>
<proteinExistence type="inferred from homology"/>
<evidence type="ECO:0000256" key="1">
    <source>
        <dbReference type="ARBA" id="ARBA00010453"/>
    </source>
</evidence>
<evidence type="ECO:0000313" key="3">
    <source>
        <dbReference type="EMBL" id="CAL1533741.1"/>
    </source>
</evidence>
<dbReference type="PANTHER" id="PTHR32428:SF2">
    <property type="entry name" value="TARGET OF RAPAMYCIN COMPLEX 2 SUBUNIT BIT61-RELATED"/>
    <property type="match status" value="1"/>
</dbReference>
<dbReference type="AlphaFoldDB" id="A0AAV2HN47"/>
<dbReference type="Proteomes" id="UP001497497">
    <property type="component" value="Unassembled WGS sequence"/>
</dbReference>